<dbReference type="PROSITE" id="PS50835">
    <property type="entry name" value="IG_LIKE"/>
    <property type="match status" value="1"/>
</dbReference>
<dbReference type="InterPro" id="IPR037448">
    <property type="entry name" value="Zig-8"/>
</dbReference>
<dbReference type="PANTHER" id="PTHR23279:SF41">
    <property type="entry name" value="DEFECTIVE PROBOSCIS EXTENSION RESPONSE 4-RELATED"/>
    <property type="match status" value="1"/>
</dbReference>
<gene>
    <name evidence="3" type="primary">LOC108566700</name>
</gene>
<protein>
    <submittedName>
        <fullName evidence="3">Uncharacterized protein LOC108566700</fullName>
    </submittedName>
</protein>
<evidence type="ECO:0000313" key="3">
    <source>
        <dbReference type="RefSeq" id="XP_017782206.1"/>
    </source>
</evidence>
<dbReference type="RefSeq" id="XP_017782206.1">
    <property type="nucleotide sequence ID" value="XM_017926717.1"/>
</dbReference>
<dbReference type="SUPFAM" id="SSF48726">
    <property type="entry name" value="Immunoglobulin"/>
    <property type="match status" value="1"/>
</dbReference>
<dbReference type="SMART" id="SM00409">
    <property type="entry name" value="IG"/>
    <property type="match status" value="1"/>
</dbReference>
<accession>A0ABM1N5V6</accession>
<dbReference type="InterPro" id="IPR013783">
    <property type="entry name" value="Ig-like_fold"/>
</dbReference>
<dbReference type="InterPro" id="IPR036179">
    <property type="entry name" value="Ig-like_dom_sf"/>
</dbReference>
<dbReference type="GeneID" id="108566700"/>
<dbReference type="Proteomes" id="UP000695000">
    <property type="component" value="Unplaced"/>
</dbReference>
<proteinExistence type="predicted"/>
<dbReference type="Gene3D" id="2.60.40.10">
    <property type="entry name" value="Immunoglobulins"/>
    <property type="match status" value="1"/>
</dbReference>
<sequence length="153" mass="17031">MSYKFTNVATIKSPREVYVRVGLPISLTCEIIPTSDSGSLAEKSRVRWMHKGQEITSESDRGGISVDTDYRERKITSRLRVSMVTADDEGFYTCTQEATRQDSVKLSVVQAEHSEAMQRDAAYSKASRSGATLSLVIVYLLISKTIKTVVNIM</sequence>
<dbReference type="PANTHER" id="PTHR23279">
    <property type="entry name" value="DEFECTIVE PROBOSCIS EXTENSION RESPONSE DPR -RELATED"/>
    <property type="match status" value="1"/>
</dbReference>
<feature type="domain" description="Ig-like" evidence="1">
    <location>
        <begin position="6"/>
        <end position="107"/>
    </location>
</feature>
<organism evidence="2 3">
    <name type="scientific">Nicrophorus vespilloides</name>
    <name type="common">Boreal carrion beetle</name>
    <dbReference type="NCBI Taxonomy" id="110193"/>
    <lineage>
        <taxon>Eukaryota</taxon>
        <taxon>Metazoa</taxon>
        <taxon>Ecdysozoa</taxon>
        <taxon>Arthropoda</taxon>
        <taxon>Hexapoda</taxon>
        <taxon>Insecta</taxon>
        <taxon>Pterygota</taxon>
        <taxon>Neoptera</taxon>
        <taxon>Endopterygota</taxon>
        <taxon>Coleoptera</taxon>
        <taxon>Polyphaga</taxon>
        <taxon>Staphyliniformia</taxon>
        <taxon>Silphidae</taxon>
        <taxon>Nicrophorinae</taxon>
        <taxon>Nicrophorus</taxon>
    </lineage>
</organism>
<dbReference type="InterPro" id="IPR003599">
    <property type="entry name" value="Ig_sub"/>
</dbReference>
<keyword evidence="2" id="KW-1185">Reference proteome</keyword>
<dbReference type="Pfam" id="PF13927">
    <property type="entry name" value="Ig_3"/>
    <property type="match status" value="1"/>
</dbReference>
<name>A0ABM1N5V6_NICVS</name>
<evidence type="ECO:0000313" key="2">
    <source>
        <dbReference type="Proteomes" id="UP000695000"/>
    </source>
</evidence>
<dbReference type="InterPro" id="IPR007110">
    <property type="entry name" value="Ig-like_dom"/>
</dbReference>
<evidence type="ECO:0000259" key="1">
    <source>
        <dbReference type="PROSITE" id="PS50835"/>
    </source>
</evidence>
<reference evidence="3" key="1">
    <citation type="submission" date="2025-08" db="UniProtKB">
        <authorList>
            <consortium name="RefSeq"/>
        </authorList>
    </citation>
    <scope>IDENTIFICATION</scope>
    <source>
        <tissue evidence="3">Whole Larva</tissue>
    </source>
</reference>